<dbReference type="RefSeq" id="WP_369167383.1">
    <property type="nucleotide sequence ID" value="NZ_CP163439.1"/>
</dbReference>
<dbReference type="Gene3D" id="3.20.20.80">
    <property type="entry name" value="Glycosidases"/>
    <property type="match status" value="1"/>
</dbReference>
<keyword evidence="1 3" id="KW-0378">Hydrolase</keyword>
<protein>
    <submittedName>
        <fullName evidence="5">Cellulase family glycosylhydrolase</fullName>
    </submittedName>
</protein>
<keyword evidence="2 3" id="KW-0326">Glycosidase</keyword>
<dbReference type="SUPFAM" id="SSF51445">
    <property type="entry name" value="(Trans)glycosidases"/>
    <property type="match status" value="1"/>
</dbReference>
<sequence>MILDVHHDSWQWTGKMSTDHDKVLARFNATWTQIATAFRNEPAQLVFESINEPQFDNADNARKADLLNELNTSFHKVVRASGGTNKNRLLMLPTEVCTPTSG</sequence>
<proteinExistence type="inferred from homology"/>
<reference evidence="5" key="1">
    <citation type="submission" date="2024-07" db="EMBL/GenBank/DDBJ databases">
        <authorList>
            <person name="Yu S.T."/>
        </authorList>
    </citation>
    <scope>NUCLEOTIDE SEQUENCE</scope>
    <source>
        <strain evidence="5">R28</strain>
    </source>
</reference>
<dbReference type="Pfam" id="PF00150">
    <property type="entry name" value="Cellulase"/>
    <property type="match status" value="1"/>
</dbReference>
<dbReference type="GO" id="GO:0000272">
    <property type="term" value="P:polysaccharide catabolic process"/>
    <property type="evidence" value="ECO:0007669"/>
    <property type="project" value="InterPro"/>
</dbReference>
<evidence type="ECO:0000256" key="3">
    <source>
        <dbReference type="RuleBase" id="RU361153"/>
    </source>
</evidence>
<dbReference type="InterPro" id="IPR001547">
    <property type="entry name" value="Glyco_hydro_5"/>
</dbReference>
<dbReference type="EMBL" id="CP163439">
    <property type="protein sequence ID" value="XDQ32888.1"/>
    <property type="molecule type" value="Genomic_DNA"/>
</dbReference>
<dbReference type="GO" id="GO:0004553">
    <property type="term" value="F:hydrolase activity, hydrolyzing O-glycosyl compounds"/>
    <property type="evidence" value="ECO:0007669"/>
    <property type="project" value="InterPro"/>
</dbReference>
<dbReference type="InterPro" id="IPR017853">
    <property type="entry name" value="GH"/>
</dbReference>
<evidence type="ECO:0000259" key="4">
    <source>
        <dbReference type="Pfam" id="PF00150"/>
    </source>
</evidence>
<feature type="domain" description="Glycoside hydrolase family 5" evidence="4">
    <location>
        <begin position="2"/>
        <end position="94"/>
    </location>
</feature>
<evidence type="ECO:0000256" key="1">
    <source>
        <dbReference type="ARBA" id="ARBA00022801"/>
    </source>
</evidence>
<name>A0AB39PUS1_9ACTN</name>
<gene>
    <name evidence="5" type="ORF">AB5J49_05940</name>
</gene>
<evidence type="ECO:0000256" key="2">
    <source>
        <dbReference type="ARBA" id="ARBA00023295"/>
    </source>
</evidence>
<accession>A0AB39PUS1</accession>
<comment type="similarity">
    <text evidence="3">Belongs to the glycosyl hydrolase 5 (cellulase A) family.</text>
</comment>
<organism evidence="5">
    <name type="scientific">Streptomyces sp. R28</name>
    <dbReference type="NCBI Taxonomy" id="3238628"/>
    <lineage>
        <taxon>Bacteria</taxon>
        <taxon>Bacillati</taxon>
        <taxon>Actinomycetota</taxon>
        <taxon>Actinomycetes</taxon>
        <taxon>Kitasatosporales</taxon>
        <taxon>Streptomycetaceae</taxon>
        <taxon>Streptomyces</taxon>
    </lineage>
</organism>
<evidence type="ECO:0000313" key="5">
    <source>
        <dbReference type="EMBL" id="XDQ32888.1"/>
    </source>
</evidence>
<dbReference type="AlphaFoldDB" id="A0AB39PUS1"/>